<dbReference type="RefSeq" id="WP_136821332.1">
    <property type="nucleotide sequence ID" value="NZ_BMJX01000004.1"/>
</dbReference>
<keyword evidence="1" id="KW-0732">Signal</keyword>
<evidence type="ECO:0000313" key="2">
    <source>
        <dbReference type="EMBL" id="TJY64272.1"/>
    </source>
</evidence>
<comment type="caution">
    <text evidence="2">The sequence shown here is derived from an EMBL/GenBank/DDBJ whole genome shotgun (WGS) entry which is preliminary data.</text>
</comment>
<dbReference type="OrthoDB" id="1191413at2"/>
<dbReference type="EMBL" id="SUKA01000004">
    <property type="protein sequence ID" value="TJY64272.1"/>
    <property type="molecule type" value="Genomic_DNA"/>
</dbReference>
<evidence type="ECO:0008006" key="4">
    <source>
        <dbReference type="Google" id="ProtNLM"/>
    </source>
</evidence>
<gene>
    <name evidence="2" type="ORF">FAZ19_13750</name>
</gene>
<accession>A0A4U0H1W7</accession>
<protein>
    <recommendedName>
        <fullName evidence="4">DUF4369 domain-containing protein</fullName>
    </recommendedName>
</protein>
<feature type="signal peptide" evidence="1">
    <location>
        <begin position="1"/>
        <end position="19"/>
    </location>
</feature>
<keyword evidence="3" id="KW-1185">Reference proteome</keyword>
<name>A0A4U0H1W7_9SPHI</name>
<feature type="chain" id="PRO_5020649895" description="DUF4369 domain-containing protein" evidence="1">
    <location>
        <begin position="20"/>
        <end position="182"/>
    </location>
</feature>
<organism evidence="2 3">
    <name type="scientific">Sphingobacterium alkalisoli</name>
    <dbReference type="NCBI Taxonomy" id="1874115"/>
    <lineage>
        <taxon>Bacteria</taxon>
        <taxon>Pseudomonadati</taxon>
        <taxon>Bacteroidota</taxon>
        <taxon>Sphingobacteriia</taxon>
        <taxon>Sphingobacteriales</taxon>
        <taxon>Sphingobacteriaceae</taxon>
        <taxon>Sphingobacterium</taxon>
    </lineage>
</organism>
<evidence type="ECO:0000256" key="1">
    <source>
        <dbReference type="SAM" id="SignalP"/>
    </source>
</evidence>
<evidence type="ECO:0000313" key="3">
    <source>
        <dbReference type="Proteomes" id="UP000309872"/>
    </source>
</evidence>
<dbReference type="AlphaFoldDB" id="A0A4U0H1W7"/>
<reference evidence="2 3" key="1">
    <citation type="submission" date="2019-04" db="EMBL/GenBank/DDBJ databases">
        <title>Sphingobacterium olei sp. nov., isolated from oil-contaminated soil.</title>
        <authorList>
            <person name="Liu B."/>
        </authorList>
    </citation>
    <scope>NUCLEOTIDE SEQUENCE [LARGE SCALE GENOMIC DNA]</scope>
    <source>
        <strain evidence="2 3">Y3L14</strain>
    </source>
</reference>
<dbReference type="Proteomes" id="UP000309872">
    <property type="component" value="Unassembled WGS sequence"/>
</dbReference>
<proteinExistence type="predicted"/>
<sequence>MLRYFNHLLLILLVLHSCATGKRYQKYGADTFNEAQTQQLGLGNITEVKFKNIDGSMSTAARMYTDYGKWHDAIKIKGFISTFIWKDVKLLSSSDKLFTVYTSGIETMDDYYSSIMILHEDNTDALATDSPLRKELVELFEGRLRSIKNDEFYRDFWKFDDPKYYRDLYNQKKNRDYHEVLY</sequence>